<keyword evidence="2" id="KW-1185">Reference proteome</keyword>
<evidence type="ECO:0000313" key="2">
    <source>
        <dbReference type="Proteomes" id="UP001143910"/>
    </source>
</evidence>
<dbReference type="EMBL" id="JANJQO010000463">
    <property type="protein sequence ID" value="KAJ2977520.1"/>
    <property type="molecule type" value="Genomic_DNA"/>
</dbReference>
<evidence type="ECO:0000313" key="1">
    <source>
        <dbReference type="EMBL" id="KAJ2977520.1"/>
    </source>
</evidence>
<sequence>MNEQDIRATVEVRAAPTFGSLPPDIREHIWTMAVEPRCVGIVPRQVRSGQWTIRSTLPPPAVLQVNFEARRALLPQYPLLQARADLSGDVERAVLDVAPTIRFNFGLDTLHFVDTAPAARPFQDTIYDKPTTPTNPLDLLILKEGPNSFGPGMSRMVACNLRAMEWAYILEAKQTDHFETLGHRSELLNWIHVRYLRLDFNMFLSDLAQYWEMMRPFEKWMFHAAKRIQDPESSLRSCDLEMRGGGKNRNRTFRLAPRPQRHSIFSGTRPSASQRLQEDGAVVFSDVVSSPGWEVVLFEVVDVRTGDVAISKWEAFSAAQRQIPAPELIYPRLGPLAKDLSLFWALAIKKGTLAHGEMSAVHGLCLSDYGVELAPIK</sequence>
<organism evidence="1 2">
    <name type="scientific">Zarea fungicola</name>
    <dbReference type="NCBI Taxonomy" id="93591"/>
    <lineage>
        <taxon>Eukaryota</taxon>
        <taxon>Fungi</taxon>
        <taxon>Dikarya</taxon>
        <taxon>Ascomycota</taxon>
        <taxon>Pezizomycotina</taxon>
        <taxon>Sordariomycetes</taxon>
        <taxon>Hypocreomycetidae</taxon>
        <taxon>Hypocreales</taxon>
        <taxon>Cordycipitaceae</taxon>
        <taxon>Zarea</taxon>
    </lineage>
</organism>
<protein>
    <submittedName>
        <fullName evidence="1">Uncharacterized protein</fullName>
    </submittedName>
</protein>
<accession>A0ACC1NE00</accession>
<dbReference type="Proteomes" id="UP001143910">
    <property type="component" value="Unassembled WGS sequence"/>
</dbReference>
<gene>
    <name evidence="1" type="ORF">NQ176_g4322</name>
</gene>
<comment type="caution">
    <text evidence="1">The sequence shown here is derived from an EMBL/GenBank/DDBJ whole genome shotgun (WGS) entry which is preliminary data.</text>
</comment>
<reference evidence="1" key="1">
    <citation type="submission" date="2022-08" db="EMBL/GenBank/DDBJ databases">
        <title>Genome Sequence of Lecanicillium fungicola.</title>
        <authorList>
            <person name="Buettner E."/>
        </authorList>
    </citation>
    <scope>NUCLEOTIDE SEQUENCE</scope>
    <source>
        <strain evidence="1">Babe33</strain>
    </source>
</reference>
<proteinExistence type="predicted"/>
<name>A0ACC1NE00_9HYPO</name>